<dbReference type="PANTHER" id="PTHR43537:SF49">
    <property type="entry name" value="TRANSCRIPTIONAL REGULATORY PROTEIN"/>
    <property type="match status" value="1"/>
</dbReference>
<reference evidence="5 6" key="1">
    <citation type="submission" date="2020-07" db="EMBL/GenBank/DDBJ databases">
        <title>Taxonomic revisions and descriptions of new bacterial species based on genomic comparisons in the high-G+C-content subgroup of the family Alcaligenaceae.</title>
        <authorList>
            <person name="Szabo A."/>
            <person name="Felfoldi T."/>
        </authorList>
    </citation>
    <scope>NUCLEOTIDE SEQUENCE [LARGE SCALE GENOMIC DNA]</scope>
    <source>
        <strain evidence="5 6">DSM 25264</strain>
    </source>
</reference>
<keyword evidence="2" id="KW-0238">DNA-binding</keyword>
<dbReference type="InterPro" id="IPR036388">
    <property type="entry name" value="WH-like_DNA-bd_sf"/>
</dbReference>
<evidence type="ECO:0000259" key="4">
    <source>
        <dbReference type="PROSITE" id="PS50949"/>
    </source>
</evidence>
<dbReference type="CDD" id="cd07377">
    <property type="entry name" value="WHTH_GntR"/>
    <property type="match status" value="1"/>
</dbReference>
<dbReference type="AlphaFoldDB" id="A0A853FEF6"/>
<dbReference type="PROSITE" id="PS50949">
    <property type="entry name" value="HTH_GNTR"/>
    <property type="match status" value="1"/>
</dbReference>
<dbReference type="SUPFAM" id="SSF46785">
    <property type="entry name" value="Winged helix' DNA-binding domain"/>
    <property type="match status" value="1"/>
</dbReference>
<keyword evidence="3" id="KW-0804">Transcription</keyword>
<dbReference type="GO" id="GO:0003700">
    <property type="term" value="F:DNA-binding transcription factor activity"/>
    <property type="evidence" value="ECO:0007669"/>
    <property type="project" value="InterPro"/>
</dbReference>
<proteinExistence type="predicted"/>
<dbReference type="Pfam" id="PF07729">
    <property type="entry name" value="FCD"/>
    <property type="match status" value="1"/>
</dbReference>
<dbReference type="Gene3D" id="1.10.10.10">
    <property type="entry name" value="Winged helix-like DNA-binding domain superfamily/Winged helix DNA-binding domain"/>
    <property type="match status" value="1"/>
</dbReference>
<sequence length="230" mass="26082">MTTLPTSDRRRKRPGNASEITLERLRTAIQSGQFAPGQRLIEADLMEAFSVTRGPLREALRRLGMEGTVELVPNRGAIVKAFSREELIDLFRIRESVEGLAARLAAEQIGKTGQQAEFSRGYAAIAEQEGEPAIVFREENRAFHDLILQYADNAQLSLLMKRLQLPVIRFQVRAALDEDYRNESRREHHAVYEAVIQPDPDAAEMAMRQHLRNAAQRIFEGSPIFRTQSL</sequence>
<evidence type="ECO:0000313" key="6">
    <source>
        <dbReference type="Proteomes" id="UP000580517"/>
    </source>
</evidence>
<evidence type="ECO:0000256" key="2">
    <source>
        <dbReference type="ARBA" id="ARBA00023125"/>
    </source>
</evidence>
<dbReference type="GO" id="GO:0003677">
    <property type="term" value="F:DNA binding"/>
    <property type="evidence" value="ECO:0007669"/>
    <property type="project" value="UniProtKB-KW"/>
</dbReference>
<dbReference type="Proteomes" id="UP000580517">
    <property type="component" value="Unassembled WGS sequence"/>
</dbReference>
<dbReference type="EMBL" id="JACCEW010000004">
    <property type="protein sequence ID" value="NYT38052.1"/>
    <property type="molecule type" value="Genomic_DNA"/>
</dbReference>
<keyword evidence="6" id="KW-1185">Reference proteome</keyword>
<evidence type="ECO:0000256" key="3">
    <source>
        <dbReference type="ARBA" id="ARBA00023163"/>
    </source>
</evidence>
<dbReference type="SUPFAM" id="SSF48008">
    <property type="entry name" value="GntR ligand-binding domain-like"/>
    <property type="match status" value="1"/>
</dbReference>
<dbReference type="InterPro" id="IPR011711">
    <property type="entry name" value="GntR_C"/>
</dbReference>
<dbReference type="RefSeq" id="WP_129969992.1">
    <property type="nucleotide sequence ID" value="NZ_JACCEW010000004.1"/>
</dbReference>
<feature type="domain" description="HTH gntR-type" evidence="4">
    <location>
        <begin position="15"/>
        <end position="82"/>
    </location>
</feature>
<protein>
    <submittedName>
        <fullName evidence="5">GntR family transcriptional regulator</fullName>
    </submittedName>
</protein>
<accession>A0A853FEF6</accession>
<evidence type="ECO:0000256" key="1">
    <source>
        <dbReference type="ARBA" id="ARBA00023015"/>
    </source>
</evidence>
<dbReference type="SMART" id="SM00345">
    <property type="entry name" value="HTH_GNTR"/>
    <property type="match status" value="1"/>
</dbReference>
<keyword evidence="1" id="KW-0805">Transcription regulation</keyword>
<dbReference type="OrthoDB" id="8066003at2"/>
<gene>
    <name evidence="5" type="ORF">H0A68_14285</name>
</gene>
<dbReference type="Pfam" id="PF00392">
    <property type="entry name" value="GntR"/>
    <property type="match status" value="1"/>
</dbReference>
<evidence type="ECO:0000313" key="5">
    <source>
        <dbReference type="EMBL" id="NYT38052.1"/>
    </source>
</evidence>
<dbReference type="Gene3D" id="1.20.120.530">
    <property type="entry name" value="GntR ligand-binding domain-like"/>
    <property type="match status" value="1"/>
</dbReference>
<comment type="caution">
    <text evidence="5">The sequence shown here is derived from an EMBL/GenBank/DDBJ whole genome shotgun (WGS) entry which is preliminary data.</text>
</comment>
<organism evidence="5 6">
    <name type="scientific">Allopusillimonas soli</name>
    <dbReference type="NCBI Taxonomy" id="659016"/>
    <lineage>
        <taxon>Bacteria</taxon>
        <taxon>Pseudomonadati</taxon>
        <taxon>Pseudomonadota</taxon>
        <taxon>Betaproteobacteria</taxon>
        <taxon>Burkholderiales</taxon>
        <taxon>Alcaligenaceae</taxon>
        <taxon>Allopusillimonas</taxon>
    </lineage>
</organism>
<dbReference type="PANTHER" id="PTHR43537">
    <property type="entry name" value="TRANSCRIPTIONAL REGULATOR, GNTR FAMILY"/>
    <property type="match status" value="1"/>
</dbReference>
<dbReference type="SMART" id="SM00895">
    <property type="entry name" value="FCD"/>
    <property type="match status" value="1"/>
</dbReference>
<dbReference type="InterPro" id="IPR008920">
    <property type="entry name" value="TF_FadR/GntR_C"/>
</dbReference>
<dbReference type="InterPro" id="IPR036390">
    <property type="entry name" value="WH_DNA-bd_sf"/>
</dbReference>
<dbReference type="InterPro" id="IPR000524">
    <property type="entry name" value="Tscrpt_reg_HTH_GntR"/>
</dbReference>
<name>A0A853FEF6_9BURK</name>